<dbReference type="PROSITE" id="PS51707">
    <property type="entry name" value="CYTH"/>
    <property type="match status" value="1"/>
</dbReference>
<evidence type="ECO:0000313" key="5">
    <source>
        <dbReference type="Proteomes" id="UP000292373"/>
    </source>
</evidence>
<accession>A0A4Q9KEG8</accession>
<dbReference type="PANTHER" id="PTHR39339:SF1">
    <property type="entry name" value="CHAD DOMAIN-CONTAINING PROTEIN"/>
    <property type="match status" value="1"/>
</dbReference>
<evidence type="ECO:0000259" key="3">
    <source>
        <dbReference type="PROSITE" id="PS51708"/>
    </source>
</evidence>
<evidence type="ECO:0000313" key="4">
    <source>
        <dbReference type="EMBL" id="TBT85481.1"/>
    </source>
</evidence>
<feature type="domain" description="CHAD" evidence="3">
    <location>
        <begin position="200"/>
        <end position="481"/>
    </location>
</feature>
<dbReference type="Proteomes" id="UP000292373">
    <property type="component" value="Unassembled WGS sequence"/>
</dbReference>
<dbReference type="PROSITE" id="PS51708">
    <property type="entry name" value="CHAD"/>
    <property type="match status" value="1"/>
</dbReference>
<organism evidence="4 5">
    <name type="scientific">Propioniciclava sinopodophylli</name>
    <dbReference type="NCBI Taxonomy" id="1837344"/>
    <lineage>
        <taxon>Bacteria</taxon>
        <taxon>Bacillati</taxon>
        <taxon>Actinomycetota</taxon>
        <taxon>Actinomycetes</taxon>
        <taxon>Propionibacteriales</taxon>
        <taxon>Propionibacteriaceae</taxon>
        <taxon>Propioniciclava</taxon>
    </lineage>
</organism>
<name>A0A4Q9KEG8_9ACTN</name>
<feature type="region of interest" description="Disordered" evidence="1">
    <location>
        <begin position="66"/>
        <end position="85"/>
    </location>
</feature>
<dbReference type="EMBL" id="SDMQ01000005">
    <property type="protein sequence ID" value="TBT85481.1"/>
    <property type="molecule type" value="Genomic_DNA"/>
</dbReference>
<dbReference type="InterPro" id="IPR033469">
    <property type="entry name" value="CYTH-like_dom_sf"/>
</dbReference>
<dbReference type="InterPro" id="IPR038186">
    <property type="entry name" value="CHAD_dom_sf"/>
</dbReference>
<comment type="caution">
    <text evidence="4">The sequence shown here is derived from an EMBL/GenBank/DDBJ whole genome shotgun (WGS) entry which is preliminary data.</text>
</comment>
<dbReference type="SUPFAM" id="SSF55154">
    <property type="entry name" value="CYTH-like phosphatases"/>
    <property type="match status" value="1"/>
</dbReference>
<protein>
    <submittedName>
        <fullName evidence="4">CYTH and CHAD domain-containing protein</fullName>
    </submittedName>
</protein>
<dbReference type="PANTHER" id="PTHR39339">
    <property type="entry name" value="SLR1444 PROTEIN"/>
    <property type="match status" value="1"/>
</dbReference>
<feature type="domain" description="CYTH" evidence="2">
    <location>
        <begin position="5"/>
        <end position="193"/>
    </location>
</feature>
<proteinExistence type="predicted"/>
<dbReference type="InterPro" id="IPR023577">
    <property type="entry name" value="CYTH_domain"/>
</dbReference>
<evidence type="ECO:0000256" key="1">
    <source>
        <dbReference type="SAM" id="MobiDB-lite"/>
    </source>
</evidence>
<dbReference type="SMART" id="SM00880">
    <property type="entry name" value="CHAD"/>
    <property type="match status" value="1"/>
</dbReference>
<dbReference type="RefSeq" id="WP_131167822.1">
    <property type="nucleotide sequence ID" value="NZ_SDMQ01000005.1"/>
</dbReference>
<dbReference type="OrthoDB" id="9777271at2"/>
<dbReference type="Pfam" id="PF01928">
    <property type="entry name" value="CYTH"/>
    <property type="match status" value="1"/>
</dbReference>
<dbReference type="SMART" id="SM01118">
    <property type="entry name" value="CYTH"/>
    <property type="match status" value="1"/>
</dbReference>
<dbReference type="Pfam" id="PF05235">
    <property type="entry name" value="CHAD"/>
    <property type="match status" value="1"/>
</dbReference>
<reference evidence="4 5" key="1">
    <citation type="submission" date="2019-01" db="EMBL/GenBank/DDBJ databases">
        <title>Lactibacter flavus gen. nov., sp. nov., a novel bacterium of the family Propionibacteriaceae isolated from raw milk and dairy products.</title>
        <authorList>
            <person name="Huptas C."/>
            <person name="Wenning M."/>
            <person name="Breitenwieser F."/>
            <person name="Doll E."/>
            <person name="Von Neubeck M."/>
            <person name="Busse H.-J."/>
            <person name="Scherer S."/>
        </authorList>
    </citation>
    <scope>NUCLEOTIDE SEQUENCE [LARGE SCALE GENOMIC DNA]</scope>
    <source>
        <strain evidence="4 5">KCTC 33808</strain>
    </source>
</reference>
<dbReference type="Gene3D" id="2.40.320.10">
    <property type="entry name" value="Hypothetical Protein Pfu-838710-001"/>
    <property type="match status" value="1"/>
</dbReference>
<dbReference type="AlphaFoldDB" id="A0A4Q9KEG8"/>
<dbReference type="CDD" id="cd07374">
    <property type="entry name" value="CYTH-like_Pase"/>
    <property type="match status" value="1"/>
</dbReference>
<dbReference type="InterPro" id="IPR007899">
    <property type="entry name" value="CHAD_dom"/>
</dbReference>
<gene>
    <name evidence="4" type="ORF">ET989_06995</name>
</gene>
<evidence type="ECO:0000259" key="2">
    <source>
        <dbReference type="PROSITE" id="PS51707"/>
    </source>
</evidence>
<dbReference type="Gene3D" id="1.40.20.10">
    <property type="entry name" value="CHAD domain"/>
    <property type="match status" value="1"/>
</dbReference>
<sequence length="481" mass="51101">MSERTLEVERKFTAPADVAPDFGGLVEVASSQPFSLDATYHDTLSCALADAGWSLRRRVGGKDDGWHLKRPAAGGARTEVQAPDGDTMPDALRQEAREVAGLSAVVPVARLRTTRVESALTAGGVLVASLARDAVHATTAAGEESWAEIEVELEPGAPVGLLGALTERLLAAGAVPAPHTSKVARALAPVPRLEPPIDPDAPARHVLLAWASRQVGVLQALEPGVRADAPDHVHKARVATRRLRSLLKTFARLFDTARTDPLRAELRWLGAVLGEPRDAEVLREEFGDLLAELRDEVPADVREGILGHLRAEHDRAHAALVAELDSPRARALREALVKLLVDPPLRGRASRPAGEVLPPARDAAIQRVAKLLRRAEADPGHLEGWHEVRKAAKAVRYATEAMADAVSGTDADVAAWEAVTEALGELQDTAVASDLIAQVARSASAEPGTSVWRVLTDAQADRRAAALVEGRQALAVVLDGA</sequence>
<keyword evidence="5" id="KW-1185">Reference proteome</keyword>